<dbReference type="Pfam" id="PF01451">
    <property type="entry name" value="LMWPc"/>
    <property type="match status" value="1"/>
</dbReference>
<dbReference type="CDD" id="cd16343">
    <property type="entry name" value="LMWPTP"/>
    <property type="match status" value="1"/>
</dbReference>
<evidence type="ECO:0000313" key="6">
    <source>
        <dbReference type="EMBL" id="KKF95530.1"/>
    </source>
</evidence>
<dbReference type="PANTHER" id="PTHR11717:SF7">
    <property type="entry name" value="LOW MOLECULAR WEIGHT PHOSPHOTYROSINE PROTEIN PHOSPHATASE"/>
    <property type="match status" value="1"/>
</dbReference>
<dbReference type="PANTHER" id="PTHR11717">
    <property type="entry name" value="LOW MOLECULAR WEIGHT PROTEIN TYROSINE PHOSPHATASE"/>
    <property type="match status" value="1"/>
</dbReference>
<keyword evidence="2 6" id="KW-0378">Hydrolase</keyword>
<dbReference type="PRINTS" id="PR00719">
    <property type="entry name" value="LMWPTPASE"/>
</dbReference>
<name>A0A0F8B525_CERFI</name>
<evidence type="ECO:0000259" key="5">
    <source>
        <dbReference type="SMART" id="SM00226"/>
    </source>
</evidence>
<feature type="domain" description="Phosphotyrosine protein phosphatase I" evidence="5">
    <location>
        <begin position="1"/>
        <end position="142"/>
    </location>
</feature>
<protein>
    <submittedName>
        <fullName evidence="6">Low molecular weight phosphotyrosine protein phosphatase</fullName>
        <ecNumber evidence="6">3.1.3.2</ecNumber>
    </submittedName>
</protein>
<evidence type="ECO:0000256" key="1">
    <source>
        <dbReference type="ARBA" id="ARBA00011063"/>
    </source>
</evidence>
<feature type="active site" description="Proton donor" evidence="4">
    <location>
        <position position="116"/>
    </location>
</feature>
<comment type="similarity">
    <text evidence="1">Belongs to the low molecular weight phosphotyrosine protein phosphatase family.</text>
</comment>
<accession>A0A0F8B525</accession>
<dbReference type="OrthoDB" id="3388at2759"/>
<keyword evidence="3" id="KW-0904">Protein phosphatase</keyword>
<sequence>MAEGIFQSIARKKQHGDLIDRIDSCGTGAYHVGEGPDSRTMATLQKNGITDYVHSARKVQPSDFDRFDYIFAMDRSNLSDLQSMQQQRDKSKGEPRAKVMLFGEYSDSGKAEVVHDPYYGGNEGFEEAYKRCLAYTNNFLAALNKERGGKEDN</sequence>
<comment type="caution">
    <text evidence="6">The sequence shown here is derived from an EMBL/GenBank/DDBJ whole genome shotgun (WGS) entry which is preliminary data.</text>
</comment>
<dbReference type="SMART" id="SM00226">
    <property type="entry name" value="LMWPc"/>
    <property type="match status" value="1"/>
</dbReference>
<keyword evidence="7" id="KW-1185">Reference proteome</keyword>
<dbReference type="SUPFAM" id="SSF52788">
    <property type="entry name" value="Phosphotyrosine protein phosphatases I"/>
    <property type="match status" value="1"/>
</dbReference>
<dbReference type="InterPro" id="IPR023485">
    <property type="entry name" value="Ptyr_pPase"/>
</dbReference>
<evidence type="ECO:0000256" key="2">
    <source>
        <dbReference type="ARBA" id="ARBA00022801"/>
    </source>
</evidence>
<evidence type="ECO:0000256" key="3">
    <source>
        <dbReference type="ARBA" id="ARBA00022912"/>
    </source>
</evidence>
<dbReference type="GO" id="GO:0004725">
    <property type="term" value="F:protein tyrosine phosphatase activity"/>
    <property type="evidence" value="ECO:0007669"/>
    <property type="project" value="InterPro"/>
</dbReference>
<dbReference type="InterPro" id="IPR036196">
    <property type="entry name" value="Ptyr_pPase_sf"/>
</dbReference>
<dbReference type="EMBL" id="LBBL01000090">
    <property type="protein sequence ID" value="KKF95530.1"/>
    <property type="molecule type" value="Genomic_DNA"/>
</dbReference>
<dbReference type="AlphaFoldDB" id="A0A0F8B525"/>
<dbReference type="InterPro" id="IPR017867">
    <property type="entry name" value="Tyr_phospatase_low_mol_wt"/>
</dbReference>
<organism evidence="6 7">
    <name type="scientific">Ceratocystis fimbriata f. sp. platani</name>
    <dbReference type="NCBI Taxonomy" id="88771"/>
    <lineage>
        <taxon>Eukaryota</taxon>
        <taxon>Fungi</taxon>
        <taxon>Dikarya</taxon>
        <taxon>Ascomycota</taxon>
        <taxon>Pezizomycotina</taxon>
        <taxon>Sordariomycetes</taxon>
        <taxon>Hypocreomycetidae</taxon>
        <taxon>Microascales</taxon>
        <taxon>Ceratocystidaceae</taxon>
        <taxon>Ceratocystis</taxon>
    </lineage>
</organism>
<reference evidence="6 7" key="1">
    <citation type="submission" date="2015-04" db="EMBL/GenBank/DDBJ databases">
        <title>Genome sequence of Ceratocystis platani, a major pathogen of plane trees.</title>
        <authorList>
            <person name="Belbahri L."/>
        </authorList>
    </citation>
    <scope>NUCLEOTIDE SEQUENCE [LARGE SCALE GENOMIC DNA]</scope>
    <source>
        <strain evidence="6 7">CFO</strain>
    </source>
</reference>
<proteinExistence type="inferred from homology"/>
<evidence type="ECO:0000313" key="7">
    <source>
        <dbReference type="Proteomes" id="UP000034841"/>
    </source>
</evidence>
<dbReference type="InterPro" id="IPR050438">
    <property type="entry name" value="LMW_PTPase"/>
</dbReference>
<dbReference type="EC" id="3.1.3.2" evidence="6"/>
<dbReference type="Proteomes" id="UP000034841">
    <property type="component" value="Unassembled WGS sequence"/>
</dbReference>
<dbReference type="Gene3D" id="3.40.50.2300">
    <property type="match status" value="1"/>
</dbReference>
<dbReference type="GO" id="GO:0003993">
    <property type="term" value="F:acid phosphatase activity"/>
    <property type="evidence" value="ECO:0007669"/>
    <property type="project" value="UniProtKB-EC"/>
</dbReference>
<evidence type="ECO:0000256" key="4">
    <source>
        <dbReference type="PIRSR" id="PIRSR617867-1"/>
    </source>
</evidence>
<gene>
    <name evidence="6" type="primary">stp1</name>
    <name evidence="6" type="ORF">CFO_g2125</name>
</gene>